<gene>
    <name evidence="1" type="ORF">D515_00162</name>
</gene>
<sequence>MLPECVVPTSTIRIFSNISLSLIYFEEEKPPDSNTAAFVLPFLQPVI</sequence>
<dbReference type="Proteomes" id="UP000011223">
    <property type="component" value="Unassembled WGS sequence"/>
</dbReference>
<evidence type="ECO:0000313" key="1">
    <source>
        <dbReference type="EMBL" id="EOD80745.1"/>
    </source>
</evidence>
<evidence type="ECO:0000313" key="2">
    <source>
        <dbReference type="Proteomes" id="UP000011223"/>
    </source>
</evidence>
<protein>
    <submittedName>
        <fullName evidence="1">Uncharacterized protein</fullName>
    </submittedName>
</protein>
<reference evidence="1 2" key="1">
    <citation type="journal article" date="2014" name="PLoS ONE">
        <title>Grimontia indica AK16(T), sp. nov., Isolated from a Seawater Sample Reports the Presence of Pathogenic Genes Similar to Vibrio Genus.</title>
        <authorList>
            <person name="Singh A."/>
            <person name="Vaidya B."/>
            <person name="Khatri I."/>
            <person name="Srinivas T.N."/>
            <person name="Subramanian S."/>
            <person name="Korpole S."/>
            <person name="Pinnaka A.K."/>
        </authorList>
    </citation>
    <scope>NUCLEOTIDE SEQUENCE [LARGE SCALE GENOMIC DNA]</scope>
    <source>
        <strain evidence="1 2">AK16</strain>
    </source>
</reference>
<dbReference type="EMBL" id="ANFM02000010">
    <property type="protein sequence ID" value="EOD80745.1"/>
    <property type="molecule type" value="Genomic_DNA"/>
</dbReference>
<accession>R1IZE5</accession>
<proteinExistence type="predicted"/>
<comment type="caution">
    <text evidence="1">The sequence shown here is derived from an EMBL/GenBank/DDBJ whole genome shotgun (WGS) entry which is preliminary data.</text>
</comment>
<organism evidence="1 2">
    <name type="scientific">Grimontia indica</name>
    <dbReference type="NCBI Taxonomy" id="1056512"/>
    <lineage>
        <taxon>Bacteria</taxon>
        <taxon>Pseudomonadati</taxon>
        <taxon>Pseudomonadota</taxon>
        <taxon>Gammaproteobacteria</taxon>
        <taxon>Vibrionales</taxon>
        <taxon>Vibrionaceae</taxon>
        <taxon>Grimontia</taxon>
    </lineage>
</organism>
<keyword evidence="2" id="KW-1185">Reference proteome</keyword>
<name>R1IZE5_9GAMM</name>
<dbReference type="AlphaFoldDB" id="R1IZE5"/>